<organism evidence="2 3">
    <name type="scientific">Eubacterium uniforme</name>
    <dbReference type="NCBI Taxonomy" id="39495"/>
    <lineage>
        <taxon>Bacteria</taxon>
        <taxon>Bacillati</taxon>
        <taxon>Bacillota</taxon>
        <taxon>Clostridia</taxon>
        <taxon>Eubacteriales</taxon>
        <taxon>Eubacteriaceae</taxon>
        <taxon>Eubacterium</taxon>
    </lineage>
</organism>
<feature type="transmembrane region" description="Helical" evidence="1">
    <location>
        <begin position="171"/>
        <end position="190"/>
    </location>
</feature>
<sequence>MSQHIGIVPILFLFTFFHMWIITYLFNSNRRKMKLIIFWLLYFMIMVFISYYDIYVYLCEVDSPHGMFIEVMMRLLQCFILIGLLGYCGVGDFYLNFIILVLSASVTETIACAIGSSLPFVKASENAYIFYYKNYPMPSYIYMLVMYVILYISVPILLRRFINTSNSQGKLRYKIVAYIVFIISFLGSFVRDGIMKLSDLVNGNIKSATILFFIGDLVTFAVAIIFFVIIINRYQKSEIERIKINNAQIKEQLSKLYTDDKQHINNKKEELLYSRVLLGDDVVDLFLNNLQKEYDEKGIPFEISSNNKESMADYLDRYQLISIIKTLILDNSKCKYMILSFRFIKNTFIISIEQDISMGKRIGRVKRKQKNNVQNIRNVFIENDADVVMTITEGLACLNTNIMLVK</sequence>
<feature type="transmembrane region" description="Helical" evidence="1">
    <location>
        <begin position="210"/>
        <end position="231"/>
    </location>
</feature>
<keyword evidence="1" id="KW-0472">Membrane</keyword>
<gene>
    <name evidence="2" type="ORF">SAMN02745111_01014</name>
</gene>
<keyword evidence="1" id="KW-0812">Transmembrane</keyword>
<protein>
    <submittedName>
        <fullName evidence="2">Uncharacterized protein</fullName>
    </submittedName>
</protein>
<keyword evidence="1" id="KW-1133">Transmembrane helix</keyword>
<feature type="transmembrane region" description="Helical" evidence="1">
    <location>
        <begin position="33"/>
        <end position="52"/>
    </location>
</feature>
<feature type="transmembrane region" description="Helical" evidence="1">
    <location>
        <begin position="97"/>
        <end position="120"/>
    </location>
</feature>
<reference evidence="2 3" key="1">
    <citation type="submission" date="2017-02" db="EMBL/GenBank/DDBJ databases">
        <authorList>
            <person name="Peterson S.W."/>
        </authorList>
    </citation>
    <scope>NUCLEOTIDE SEQUENCE [LARGE SCALE GENOMIC DNA]</scope>
    <source>
        <strain evidence="2 3">ATCC 35992</strain>
    </source>
</reference>
<name>A0A1T4VID9_9FIRM</name>
<feature type="transmembrane region" description="Helical" evidence="1">
    <location>
        <begin position="72"/>
        <end position="90"/>
    </location>
</feature>
<evidence type="ECO:0000256" key="1">
    <source>
        <dbReference type="SAM" id="Phobius"/>
    </source>
</evidence>
<dbReference type="AlphaFoldDB" id="A0A1T4VID9"/>
<dbReference type="EMBL" id="FUXZ01000005">
    <property type="protein sequence ID" value="SKA64685.1"/>
    <property type="molecule type" value="Genomic_DNA"/>
</dbReference>
<dbReference type="STRING" id="39495.SAMN02745111_01014"/>
<feature type="transmembrane region" description="Helical" evidence="1">
    <location>
        <begin position="6"/>
        <end position="26"/>
    </location>
</feature>
<feature type="transmembrane region" description="Helical" evidence="1">
    <location>
        <begin position="140"/>
        <end position="159"/>
    </location>
</feature>
<proteinExistence type="predicted"/>
<dbReference type="Proteomes" id="UP000190814">
    <property type="component" value="Unassembled WGS sequence"/>
</dbReference>
<keyword evidence="3" id="KW-1185">Reference proteome</keyword>
<accession>A0A1T4VID9</accession>
<evidence type="ECO:0000313" key="2">
    <source>
        <dbReference type="EMBL" id="SKA64685.1"/>
    </source>
</evidence>
<evidence type="ECO:0000313" key="3">
    <source>
        <dbReference type="Proteomes" id="UP000190814"/>
    </source>
</evidence>